<sequence>MDSPTATWTQFFDRCLAFRTDRETFDVAVSTLHSESPLSGRKLAELLLKPRTAASITVDPRVYVYLERLLALKKVDASEALISAFKFSRDRPQITGSDGVLKDPIPWRNSPELEEVLFTRLHKLFSIGHRPISNTEAARTLIVVSSWMSTMVTSHTNDSMLQAMAGIQQHPQQQSISVREALGMLIVGLVENEKILLLLGKDEHKGVRNQFSRSLSIFIPFLSQSSLQIANRLEMSQREHDLHDKSAMTANGEAAENTSLGAAAVQLDAVLDLPLVNTRAGLYIFLNSLLVARPLTDDFTIINYLHSRYKLDAQNMATDLVTAAFDILANAMYRSEPINSMFCLKSFLVNKIPILLRQLTASIYPMTLELCITQALGHIDSNAFPPFSQGFDDIMASNSALSDVRQDFLNACALHGLIPANNVERLLGEAPMQGPPETKYTKNGLLNQCRQNSERVNMLIDELENLDGNAGAIAGAVTEFISHLCETQTTMYLKSVCNLLSRKPLALDVILQFTSPSNILRPLCQFLDEFRYEGDQGEHQPVYDEFGAILILILAFVHRYDLTYHELRISHDSFVAQLLQRGHKNMTPDEMTKEEGARLGSWLCGLLDSDKEGLSNEVFSSCRPQDFYLIVPTLFSQMVQACSCGVFSLDSVKGGLEYLHETFLLPSLVGALKWMVSNALLQTHQDLEVLMQIFHKLIRSTPTSGDAQAMHSTILSIVSSRLKKFFLILKQRHPNRTDIDPLVDAIRAHHDYERSAYASMAEMRQWNNGSTSLSSSIRQTVRQLSQWVSATSLQVNPPSYTHRQIYTSVHIQGASSTLRAIVDEIKAQTDAGNGAAALDIGVSLICAPTVNNSPMSVDSSVLAPGPFRTRSNLREMLKAEFDEAPSMVSSDPLAAATIVRLHRRVEAQLAIVVQTGLQNAQIRLADVASVDVQNQPLPDLDTAMNDAAAATMAAASADLDMNKQALHRSLDEQLDLSAAGAGLDLSSMTATTADMTAAMGMPDLPDLGDLGDMGDMGDMSMGMNMGDDDNDWGLDFNNM</sequence>
<keyword evidence="11" id="KW-1185">Reference proteome</keyword>
<dbReference type="GO" id="GO:0006357">
    <property type="term" value="P:regulation of transcription by RNA polymerase II"/>
    <property type="evidence" value="ECO:0007669"/>
    <property type="project" value="InterPro"/>
</dbReference>
<evidence type="ECO:0000256" key="9">
    <source>
        <dbReference type="RuleBase" id="RU364142"/>
    </source>
</evidence>
<dbReference type="OrthoDB" id="5322661at2759"/>
<dbReference type="GO" id="GO:0016592">
    <property type="term" value="C:mediator complex"/>
    <property type="evidence" value="ECO:0007669"/>
    <property type="project" value="InterPro"/>
</dbReference>
<evidence type="ECO:0000256" key="3">
    <source>
        <dbReference type="ARBA" id="ARBA00020628"/>
    </source>
</evidence>
<reference evidence="10 11" key="1">
    <citation type="submission" date="2020-01" db="EMBL/GenBank/DDBJ databases">
        <authorList>
            <consortium name="DOE Joint Genome Institute"/>
            <person name="Haridas S."/>
            <person name="Albert R."/>
            <person name="Binder M."/>
            <person name="Bloem J."/>
            <person name="Labutti K."/>
            <person name="Salamov A."/>
            <person name="Andreopoulos B."/>
            <person name="Baker S.E."/>
            <person name="Barry K."/>
            <person name="Bills G."/>
            <person name="Bluhm B.H."/>
            <person name="Cannon C."/>
            <person name="Castanera R."/>
            <person name="Culley D.E."/>
            <person name="Daum C."/>
            <person name="Ezra D."/>
            <person name="Gonzalez J.B."/>
            <person name="Henrissat B."/>
            <person name="Kuo A."/>
            <person name="Liang C."/>
            <person name="Lipzen A."/>
            <person name="Lutzoni F."/>
            <person name="Magnuson J."/>
            <person name="Mondo S."/>
            <person name="Nolan M."/>
            <person name="Ohm R."/>
            <person name="Pangilinan J."/>
            <person name="Park H.-J.H."/>
            <person name="Ramirez L."/>
            <person name="Alfaro M."/>
            <person name="Sun H."/>
            <person name="Tritt A."/>
            <person name="Yoshinaga Y."/>
            <person name="Zwiers L.-H.L."/>
            <person name="Turgeon B.G."/>
            <person name="Goodwin S.B."/>
            <person name="Spatafora J.W."/>
            <person name="Crous P.W."/>
            <person name="Grigoriev I.V."/>
        </authorList>
    </citation>
    <scope>NUCLEOTIDE SEQUENCE [LARGE SCALE GENOMIC DNA]</scope>
    <source>
        <strain evidence="10 11">CBS 611.86</strain>
    </source>
</reference>
<dbReference type="GO" id="GO:0003712">
    <property type="term" value="F:transcription coregulator activity"/>
    <property type="evidence" value="ECO:0007669"/>
    <property type="project" value="InterPro"/>
</dbReference>
<evidence type="ECO:0000256" key="1">
    <source>
        <dbReference type="ARBA" id="ARBA00004123"/>
    </source>
</evidence>
<organism evidence="10 11">
    <name type="scientific">Massariosphaeria phaeospora</name>
    <dbReference type="NCBI Taxonomy" id="100035"/>
    <lineage>
        <taxon>Eukaryota</taxon>
        <taxon>Fungi</taxon>
        <taxon>Dikarya</taxon>
        <taxon>Ascomycota</taxon>
        <taxon>Pezizomycotina</taxon>
        <taxon>Dothideomycetes</taxon>
        <taxon>Pleosporomycetidae</taxon>
        <taxon>Pleosporales</taxon>
        <taxon>Pleosporales incertae sedis</taxon>
        <taxon>Massariosphaeria</taxon>
    </lineage>
</organism>
<comment type="function">
    <text evidence="9">Component of the Mediator complex, a coactivator involved in the regulated transcription of nearly all RNA polymerase II-dependent genes. Mediator functions as a bridge to convey information from gene-specific regulatory proteins to the basal RNA polymerase II transcription machinery. Mediator is recruited to promoters by direct interactions with regulatory proteins and serves as a scaffold for the assembly of a functional preinitiation complex with RNA polymerase II and the general transcription factors.</text>
</comment>
<dbReference type="EMBL" id="JAADJZ010000009">
    <property type="protein sequence ID" value="KAF2872694.1"/>
    <property type="molecule type" value="Genomic_DNA"/>
</dbReference>
<evidence type="ECO:0000256" key="2">
    <source>
        <dbReference type="ARBA" id="ARBA00008782"/>
    </source>
</evidence>
<comment type="caution">
    <text evidence="10">The sequence shown here is derived from an EMBL/GenBank/DDBJ whole genome shotgun (WGS) entry which is preliminary data.</text>
</comment>
<evidence type="ECO:0000313" key="10">
    <source>
        <dbReference type="EMBL" id="KAF2872694.1"/>
    </source>
</evidence>
<gene>
    <name evidence="9" type="primary">MED5</name>
    <name evidence="10" type="ORF">BDV95DRAFT_393645</name>
</gene>
<keyword evidence="6 9" id="KW-0804">Transcription</keyword>
<evidence type="ECO:0000256" key="5">
    <source>
        <dbReference type="ARBA" id="ARBA00023159"/>
    </source>
</evidence>
<evidence type="ECO:0000313" key="11">
    <source>
        <dbReference type="Proteomes" id="UP000481861"/>
    </source>
</evidence>
<evidence type="ECO:0000256" key="4">
    <source>
        <dbReference type="ARBA" id="ARBA00023015"/>
    </source>
</evidence>
<name>A0A7C8I7L5_9PLEO</name>
<keyword evidence="5 9" id="KW-0010">Activator</keyword>
<evidence type="ECO:0000256" key="7">
    <source>
        <dbReference type="ARBA" id="ARBA00023242"/>
    </source>
</evidence>
<dbReference type="PANTHER" id="PTHR35784:SF1">
    <property type="entry name" value="MEDIATOR OF RNA POLYMERASE II TRANSCRIPTION SUBUNIT 5"/>
    <property type="match status" value="1"/>
</dbReference>
<dbReference type="Proteomes" id="UP000481861">
    <property type="component" value="Unassembled WGS sequence"/>
</dbReference>
<accession>A0A7C8I7L5</accession>
<dbReference type="InterPro" id="IPR014801">
    <property type="entry name" value="Mediator_Med5_fun"/>
</dbReference>
<comment type="similarity">
    <text evidence="2 9">Belongs to the Mediator complex subunit 5 family.</text>
</comment>
<comment type="subcellular location">
    <subcellularLocation>
        <location evidence="1 9">Nucleus</location>
    </subcellularLocation>
</comment>
<evidence type="ECO:0000256" key="6">
    <source>
        <dbReference type="ARBA" id="ARBA00023163"/>
    </source>
</evidence>
<proteinExistence type="inferred from homology"/>
<protein>
    <recommendedName>
        <fullName evidence="3 9">Mediator of RNA polymerase II transcription subunit 5</fullName>
    </recommendedName>
    <alternativeName>
        <fullName evidence="8 9">Mediator complex subunit 5</fullName>
    </alternativeName>
</protein>
<dbReference type="AlphaFoldDB" id="A0A7C8I7L5"/>
<keyword evidence="7 9" id="KW-0539">Nucleus</keyword>
<comment type="subunit">
    <text evidence="9">Component of the Mediator complex.</text>
</comment>
<keyword evidence="4 9" id="KW-0805">Transcription regulation</keyword>
<dbReference type="Pfam" id="PF08689">
    <property type="entry name" value="Med5"/>
    <property type="match status" value="1"/>
</dbReference>
<dbReference type="PANTHER" id="PTHR35784">
    <property type="entry name" value="MEDIATOR OF RNA POLYMERASE II TRANSCRIPTION SUBUNIT 5"/>
    <property type="match status" value="1"/>
</dbReference>
<evidence type="ECO:0000256" key="8">
    <source>
        <dbReference type="ARBA" id="ARBA00031256"/>
    </source>
</evidence>